<evidence type="ECO:0000313" key="8">
    <source>
        <dbReference type="Proteomes" id="UP001595640"/>
    </source>
</evidence>
<evidence type="ECO:0000259" key="6">
    <source>
        <dbReference type="Pfam" id="PF04069"/>
    </source>
</evidence>
<evidence type="ECO:0000256" key="5">
    <source>
        <dbReference type="SAM" id="SignalP"/>
    </source>
</evidence>
<evidence type="ECO:0000256" key="3">
    <source>
        <dbReference type="ARBA" id="ARBA00022475"/>
    </source>
</evidence>
<gene>
    <name evidence="7" type="ORF">ACFOEI_07195</name>
</gene>
<feature type="signal peptide" evidence="5">
    <location>
        <begin position="1"/>
        <end position="22"/>
    </location>
</feature>
<organism evidence="7 8">
    <name type="scientific">Modicisalibacter luteus</name>
    <dbReference type="NCBI Taxonomy" id="453962"/>
    <lineage>
        <taxon>Bacteria</taxon>
        <taxon>Pseudomonadati</taxon>
        <taxon>Pseudomonadota</taxon>
        <taxon>Gammaproteobacteria</taxon>
        <taxon>Oceanospirillales</taxon>
        <taxon>Halomonadaceae</taxon>
        <taxon>Modicisalibacter</taxon>
    </lineage>
</organism>
<evidence type="ECO:0000256" key="1">
    <source>
        <dbReference type="ARBA" id="ARBA00004236"/>
    </source>
</evidence>
<dbReference type="PANTHER" id="PTHR47737:SF1">
    <property type="entry name" value="GLYCINE BETAINE_PROLINE BETAINE TRANSPORT SYSTEM PERMEASE PROTEIN PROW"/>
    <property type="match status" value="1"/>
</dbReference>
<name>A0ABV7LZQ9_9GAMM</name>
<keyword evidence="3" id="KW-1003">Cell membrane</keyword>
<feature type="domain" description="ABC-type glycine betaine transport system substrate-binding" evidence="6">
    <location>
        <begin position="27"/>
        <end position="275"/>
    </location>
</feature>
<dbReference type="Pfam" id="PF04069">
    <property type="entry name" value="OpuAC"/>
    <property type="match status" value="1"/>
</dbReference>
<dbReference type="SUPFAM" id="SSF53850">
    <property type="entry name" value="Periplasmic binding protein-like II"/>
    <property type="match status" value="1"/>
</dbReference>
<proteinExistence type="predicted"/>
<dbReference type="Gene3D" id="3.40.190.10">
    <property type="entry name" value="Periplasmic binding protein-like II"/>
    <property type="match status" value="1"/>
</dbReference>
<keyword evidence="4" id="KW-0472">Membrane</keyword>
<dbReference type="EMBL" id="JBHRUH010000012">
    <property type="protein sequence ID" value="MFC3291851.1"/>
    <property type="molecule type" value="Genomic_DNA"/>
</dbReference>
<dbReference type="PANTHER" id="PTHR47737">
    <property type="entry name" value="GLYCINE BETAINE/PROLINE BETAINE TRANSPORT SYSTEM PERMEASE PROTEIN PROW"/>
    <property type="match status" value="1"/>
</dbReference>
<dbReference type="Proteomes" id="UP001595640">
    <property type="component" value="Unassembled WGS sequence"/>
</dbReference>
<evidence type="ECO:0000313" key="7">
    <source>
        <dbReference type="EMBL" id="MFC3291851.1"/>
    </source>
</evidence>
<accession>A0ABV7LZQ9</accession>
<sequence>MPRTTQAFLAAGLIAASLSTQAQDNRSLTIGTLNWAENIAVANMWKLLLEETPYNYDVVLSNVGKSVAFSGVASGDMDISLETWLPATDASYIEPHKDRLDIHDVWYQGAGMGLVVPGYVNADSIADLAGQGETFEYQGQPTIVGIDPGSSISSLTEDAIEAYELPMRQLSSSEVAMMAALDDAYQRQEPMVVTLWSPHWAFAEYDLKYLDDPKNVYGDEEAIHWFSRKGFAEDDPWLTTVLDAWQMDDDSLGSLMAKIEEAGDPEEGARQWIDENRPLVDEWLAAGEDADQPL</sequence>
<feature type="chain" id="PRO_5046044909" evidence="5">
    <location>
        <begin position="23"/>
        <end position="294"/>
    </location>
</feature>
<dbReference type="RefSeq" id="WP_019017299.1">
    <property type="nucleotide sequence ID" value="NZ_BMXD01000003.1"/>
</dbReference>
<protein>
    <submittedName>
        <fullName evidence="7">Glycine betaine ABC transporter substrate-binding protein</fullName>
    </submittedName>
</protein>
<dbReference type="Gene3D" id="3.40.190.100">
    <property type="entry name" value="Glycine betaine-binding periplasmic protein, domain 2"/>
    <property type="match status" value="1"/>
</dbReference>
<comment type="subcellular location">
    <subcellularLocation>
        <location evidence="1">Cell membrane</location>
    </subcellularLocation>
</comment>
<keyword evidence="5" id="KW-0732">Signal</keyword>
<dbReference type="CDD" id="cd13639">
    <property type="entry name" value="PBP2_OpuAC_like"/>
    <property type="match status" value="1"/>
</dbReference>
<reference evidence="8" key="1">
    <citation type="journal article" date="2019" name="Int. J. Syst. Evol. Microbiol.">
        <title>The Global Catalogue of Microorganisms (GCM) 10K type strain sequencing project: providing services to taxonomists for standard genome sequencing and annotation.</title>
        <authorList>
            <consortium name="The Broad Institute Genomics Platform"/>
            <consortium name="The Broad Institute Genome Sequencing Center for Infectious Disease"/>
            <person name="Wu L."/>
            <person name="Ma J."/>
        </authorList>
    </citation>
    <scope>NUCLEOTIDE SEQUENCE [LARGE SCALE GENOMIC DNA]</scope>
    <source>
        <strain evidence="8">KCTC 12847</strain>
    </source>
</reference>
<comment type="caution">
    <text evidence="7">The sequence shown here is derived from an EMBL/GenBank/DDBJ whole genome shotgun (WGS) entry which is preliminary data.</text>
</comment>
<evidence type="ECO:0000256" key="4">
    <source>
        <dbReference type="ARBA" id="ARBA00023136"/>
    </source>
</evidence>
<keyword evidence="8" id="KW-1185">Reference proteome</keyword>
<evidence type="ECO:0000256" key="2">
    <source>
        <dbReference type="ARBA" id="ARBA00022448"/>
    </source>
</evidence>
<keyword evidence="2" id="KW-0813">Transport</keyword>
<dbReference type="InterPro" id="IPR007210">
    <property type="entry name" value="ABC_Gly_betaine_transp_sub-bd"/>
</dbReference>